<dbReference type="Proteomes" id="UP000499080">
    <property type="component" value="Unassembled WGS sequence"/>
</dbReference>
<dbReference type="EMBL" id="BGPR01000745">
    <property type="protein sequence ID" value="GBM33900.1"/>
    <property type="molecule type" value="Genomic_DNA"/>
</dbReference>
<evidence type="ECO:0000313" key="2">
    <source>
        <dbReference type="EMBL" id="GBM33900.1"/>
    </source>
</evidence>
<keyword evidence="3" id="KW-1185">Reference proteome</keyword>
<protein>
    <submittedName>
        <fullName evidence="2">Uncharacterized protein</fullName>
    </submittedName>
</protein>
<dbReference type="AlphaFoldDB" id="A0A4Y2EXE4"/>
<evidence type="ECO:0000313" key="3">
    <source>
        <dbReference type="Proteomes" id="UP000499080"/>
    </source>
</evidence>
<reference evidence="2 3" key="1">
    <citation type="journal article" date="2019" name="Sci. Rep.">
        <title>Orb-weaving spider Araneus ventricosus genome elucidates the spidroin gene catalogue.</title>
        <authorList>
            <person name="Kono N."/>
            <person name="Nakamura H."/>
            <person name="Ohtoshi R."/>
            <person name="Moran D.A.P."/>
            <person name="Shinohara A."/>
            <person name="Yoshida Y."/>
            <person name="Fujiwara M."/>
            <person name="Mori M."/>
            <person name="Tomita M."/>
            <person name="Arakawa K."/>
        </authorList>
    </citation>
    <scope>NUCLEOTIDE SEQUENCE [LARGE SCALE GENOMIC DNA]</scope>
</reference>
<name>A0A4Y2EXE4_ARAVE</name>
<evidence type="ECO:0000256" key="1">
    <source>
        <dbReference type="SAM" id="MobiDB-lite"/>
    </source>
</evidence>
<sequence>MALEVLVPVSLIDFSGLFSASVAILAEKPELFEYTLRICGKLLTHHILCVNFMQVIAGGGVNDHPDWESPIHVASSEKVPVLKELGEKSAKNSAQRATISLKPAFHPFLPSLFSSTHSSRKIRHIHSSEVPKCSGSREERSSFPLQLLFDPPIPSPTPRISDLQPS</sequence>
<comment type="caution">
    <text evidence="2">The sequence shown here is derived from an EMBL/GenBank/DDBJ whole genome shotgun (WGS) entry which is preliminary data.</text>
</comment>
<organism evidence="2 3">
    <name type="scientific">Araneus ventricosus</name>
    <name type="common">Orbweaver spider</name>
    <name type="synonym">Epeira ventricosa</name>
    <dbReference type="NCBI Taxonomy" id="182803"/>
    <lineage>
        <taxon>Eukaryota</taxon>
        <taxon>Metazoa</taxon>
        <taxon>Ecdysozoa</taxon>
        <taxon>Arthropoda</taxon>
        <taxon>Chelicerata</taxon>
        <taxon>Arachnida</taxon>
        <taxon>Araneae</taxon>
        <taxon>Araneomorphae</taxon>
        <taxon>Entelegynae</taxon>
        <taxon>Araneoidea</taxon>
        <taxon>Araneidae</taxon>
        <taxon>Araneus</taxon>
    </lineage>
</organism>
<feature type="region of interest" description="Disordered" evidence="1">
    <location>
        <begin position="128"/>
        <end position="166"/>
    </location>
</feature>
<accession>A0A4Y2EXE4</accession>
<proteinExistence type="predicted"/>
<gene>
    <name evidence="2" type="ORF">AVEN_74640_1</name>
</gene>